<comment type="caution">
    <text evidence="1">The sequence shown here is derived from an EMBL/GenBank/DDBJ whole genome shotgun (WGS) entry which is preliminary data.</text>
</comment>
<evidence type="ECO:0000313" key="2">
    <source>
        <dbReference type="Proteomes" id="UP001314263"/>
    </source>
</evidence>
<dbReference type="Proteomes" id="UP001314263">
    <property type="component" value="Unassembled WGS sequence"/>
</dbReference>
<gene>
    <name evidence="1" type="ORF">CVIRNUC_007764</name>
</gene>
<protein>
    <submittedName>
        <fullName evidence="1">Uncharacterized protein</fullName>
    </submittedName>
</protein>
<name>A0AAV1IE86_9CHLO</name>
<evidence type="ECO:0000313" key="1">
    <source>
        <dbReference type="EMBL" id="CAK0784560.1"/>
    </source>
</evidence>
<sequence>MALLAQASRLGLARLCCGSARGLDQSGTWRLFSAGPAAPQSDAGNEDIVLSTFRQQQKAYRDLLEGMKNIPVPLNGDESAIRKYADDVEALKKKVGMPEVNDLVGATLNYKLKVAQGNVRKFLALATEGVQLGQYSDVVDKILAAVDEIEKKTGAPLDEANKEGWKALTTKVESIQKAHGLDNIQKVKQESVLEMYKSQLGKIKEDAQEVMEAAKRREGLEFVDVDVASLKPKL</sequence>
<keyword evidence="2" id="KW-1185">Reference proteome</keyword>
<dbReference type="InterPro" id="IPR031432">
    <property type="entry name" value="MGP1"/>
</dbReference>
<dbReference type="Pfam" id="PF15704">
    <property type="entry name" value="Mt_ATP_synt"/>
    <property type="match status" value="1"/>
</dbReference>
<dbReference type="EMBL" id="CAUYUE010000010">
    <property type="protein sequence ID" value="CAK0784560.1"/>
    <property type="molecule type" value="Genomic_DNA"/>
</dbReference>
<accession>A0AAV1IE86</accession>
<organism evidence="1 2">
    <name type="scientific">Coccomyxa viridis</name>
    <dbReference type="NCBI Taxonomy" id="1274662"/>
    <lineage>
        <taxon>Eukaryota</taxon>
        <taxon>Viridiplantae</taxon>
        <taxon>Chlorophyta</taxon>
        <taxon>core chlorophytes</taxon>
        <taxon>Trebouxiophyceae</taxon>
        <taxon>Trebouxiophyceae incertae sedis</taxon>
        <taxon>Coccomyxaceae</taxon>
        <taxon>Coccomyxa</taxon>
    </lineage>
</organism>
<dbReference type="PANTHER" id="PTHR36013:SF2">
    <property type="entry name" value="ATP SYNTHASE 24 KDA SUBUNIT, MITOCHONDRIAL-RELATED"/>
    <property type="match status" value="1"/>
</dbReference>
<proteinExistence type="predicted"/>
<dbReference type="PANTHER" id="PTHR36013">
    <property type="entry name" value="ATP SYNTHASE 24 KDA SUBUNIT, MITOCHONDRIAL-RELATED"/>
    <property type="match status" value="1"/>
</dbReference>
<reference evidence="1 2" key="1">
    <citation type="submission" date="2023-10" db="EMBL/GenBank/DDBJ databases">
        <authorList>
            <person name="Maclean D."/>
            <person name="Macfadyen A."/>
        </authorList>
    </citation>
    <scope>NUCLEOTIDE SEQUENCE [LARGE SCALE GENOMIC DNA]</scope>
</reference>
<dbReference type="AlphaFoldDB" id="A0AAV1IE86"/>